<dbReference type="GO" id="GO:0005829">
    <property type="term" value="C:cytosol"/>
    <property type="evidence" value="ECO:0007669"/>
    <property type="project" value="TreeGrafter"/>
</dbReference>
<gene>
    <name evidence="2" type="ORF">GS4_17_00350</name>
</gene>
<protein>
    <submittedName>
        <fullName evidence="2">Putative oxidoreductase</fullName>
    </submittedName>
</protein>
<organism evidence="2 3">
    <name type="scientific">Gordonia soli NBRC 108243</name>
    <dbReference type="NCBI Taxonomy" id="1223545"/>
    <lineage>
        <taxon>Bacteria</taxon>
        <taxon>Bacillati</taxon>
        <taxon>Actinomycetota</taxon>
        <taxon>Actinomycetes</taxon>
        <taxon>Mycobacteriales</taxon>
        <taxon>Gordoniaceae</taxon>
        <taxon>Gordonia</taxon>
    </lineage>
</organism>
<comment type="caution">
    <text evidence="2">The sequence shown here is derived from an EMBL/GenBank/DDBJ whole genome shotgun (WGS) entry which is preliminary data.</text>
</comment>
<dbReference type="InterPro" id="IPR005025">
    <property type="entry name" value="FMN_Rdtase-like_dom"/>
</dbReference>
<dbReference type="InterPro" id="IPR029039">
    <property type="entry name" value="Flavoprotein-like_sf"/>
</dbReference>
<dbReference type="Pfam" id="PF03358">
    <property type="entry name" value="FMN_red"/>
    <property type="match status" value="1"/>
</dbReference>
<dbReference type="Proteomes" id="UP000011666">
    <property type="component" value="Unassembled WGS sequence"/>
</dbReference>
<dbReference type="eggNOG" id="COG0431">
    <property type="taxonomic scope" value="Bacteria"/>
</dbReference>
<dbReference type="STRING" id="1223545.GS4_17_00350"/>
<dbReference type="SUPFAM" id="SSF52218">
    <property type="entry name" value="Flavoproteins"/>
    <property type="match status" value="1"/>
</dbReference>
<dbReference type="GO" id="GO:0010181">
    <property type="term" value="F:FMN binding"/>
    <property type="evidence" value="ECO:0007669"/>
    <property type="project" value="TreeGrafter"/>
</dbReference>
<dbReference type="InterPro" id="IPR050712">
    <property type="entry name" value="NAD(P)H-dep_reductase"/>
</dbReference>
<evidence type="ECO:0000259" key="1">
    <source>
        <dbReference type="Pfam" id="PF03358"/>
    </source>
</evidence>
<dbReference type="EMBL" id="BANX01000017">
    <property type="protein sequence ID" value="GAC68649.1"/>
    <property type="molecule type" value="Genomic_DNA"/>
</dbReference>
<evidence type="ECO:0000313" key="2">
    <source>
        <dbReference type="EMBL" id="GAC68649.1"/>
    </source>
</evidence>
<dbReference type="OrthoDB" id="9812295at2"/>
<accession>M0QJL7</accession>
<dbReference type="PANTHER" id="PTHR30543:SF21">
    <property type="entry name" value="NAD(P)H-DEPENDENT FMN REDUCTASE LOT6"/>
    <property type="match status" value="1"/>
</dbReference>
<dbReference type="Gene3D" id="3.40.50.360">
    <property type="match status" value="1"/>
</dbReference>
<keyword evidence="3" id="KW-1185">Reference proteome</keyword>
<dbReference type="AlphaFoldDB" id="M0QJL7"/>
<reference evidence="2 3" key="1">
    <citation type="submission" date="2013-01" db="EMBL/GenBank/DDBJ databases">
        <title>Whole genome shotgun sequence of Gordonia soli NBRC 108243.</title>
        <authorList>
            <person name="Isaki-Nakamura S."/>
            <person name="Hosoyama A."/>
            <person name="Tsuchikane K."/>
            <person name="Ando Y."/>
            <person name="Baba S."/>
            <person name="Ohji S."/>
            <person name="Hamada M."/>
            <person name="Tamura T."/>
            <person name="Yamazoe A."/>
            <person name="Yamazaki S."/>
            <person name="Fujita N."/>
        </authorList>
    </citation>
    <scope>NUCLEOTIDE SEQUENCE [LARGE SCALE GENOMIC DNA]</scope>
    <source>
        <strain evidence="2 3">NBRC 108243</strain>
    </source>
</reference>
<dbReference type="RefSeq" id="WP_007620964.1">
    <property type="nucleotide sequence ID" value="NZ_BANX01000017.1"/>
</dbReference>
<sequence>MDIPERYVVIIASTRDGRIGPTVARWFLEQIGTPPPEVSIDVLDLRHANDRAAATLLDRADGFVIVTPEYNHSYPAPLKDFLDAHRDEWRFKPATFVSYGAMSGGIRAVEHLRTVLAELYMTGTRNTVVLQHPWDHVIDGTLDLSRGAGDDTRTFDRAGRAAAARESALAAFGELRWWAVALAAARRDLGTSGTIELAEIA</sequence>
<evidence type="ECO:0000313" key="3">
    <source>
        <dbReference type="Proteomes" id="UP000011666"/>
    </source>
</evidence>
<feature type="domain" description="NADPH-dependent FMN reductase-like" evidence="1">
    <location>
        <begin position="8"/>
        <end position="132"/>
    </location>
</feature>
<dbReference type="GO" id="GO:0016491">
    <property type="term" value="F:oxidoreductase activity"/>
    <property type="evidence" value="ECO:0007669"/>
    <property type="project" value="InterPro"/>
</dbReference>
<name>M0QJL7_9ACTN</name>
<dbReference type="PANTHER" id="PTHR30543">
    <property type="entry name" value="CHROMATE REDUCTASE"/>
    <property type="match status" value="1"/>
</dbReference>
<proteinExistence type="predicted"/>